<name>A0ACB9ZP99_CATRO</name>
<organism evidence="1 2">
    <name type="scientific">Catharanthus roseus</name>
    <name type="common">Madagascar periwinkle</name>
    <name type="synonym">Vinca rosea</name>
    <dbReference type="NCBI Taxonomy" id="4058"/>
    <lineage>
        <taxon>Eukaryota</taxon>
        <taxon>Viridiplantae</taxon>
        <taxon>Streptophyta</taxon>
        <taxon>Embryophyta</taxon>
        <taxon>Tracheophyta</taxon>
        <taxon>Spermatophyta</taxon>
        <taxon>Magnoliopsida</taxon>
        <taxon>eudicotyledons</taxon>
        <taxon>Gunneridae</taxon>
        <taxon>Pentapetalae</taxon>
        <taxon>asterids</taxon>
        <taxon>lamiids</taxon>
        <taxon>Gentianales</taxon>
        <taxon>Apocynaceae</taxon>
        <taxon>Rauvolfioideae</taxon>
        <taxon>Vinceae</taxon>
        <taxon>Catharanthinae</taxon>
        <taxon>Catharanthus</taxon>
    </lineage>
</organism>
<reference evidence="2" key="1">
    <citation type="journal article" date="2023" name="Nat. Plants">
        <title>Single-cell RNA sequencing provides a high-resolution roadmap for understanding the multicellular compartmentation of specialized metabolism.</title>
        <authorList>
            <person name="Sun S."/>
            <person name="Shen X."/>
            <person name="Li Y."/>
            <person name="Li Y."/>
            <person name="Wang S."/>
            <person name="Li R."/>
            <person name="Zhang H."/>
            <person name="Shen G."/>
            <person name="Guo B."/>
            <person name="Wei J."/>
            <person name="Xu J."/>
            <person name="St-Pierre B."/>
            <person name="Chen S."/>
            <person name="Sun C."/>
        </authorList>
    </citation>
    <scope>NUCLEOTIDE SEQUENCE [LARGE SCALE GENOMIC DNA]</scope>
</reference>
<comment type="caution">
    <text evidence="1">The sequence shown here is derived from an EMBL/GenBank/DDBJ whole genome shotgun (WGS) entry which is preliminary data.</text>
</comment>
<dbReference type="EMBL" id="CM044708">
    <property type="protein sequence ID" value="KAI5649273.1"/>
    <property type="molecule type" value="Genomic_DNA"/>
</dbReference>
<keyword evidence="2" id="KW-1185">Reference proteome</keyword>
<gene>
    <name evidence="1" type="ORF">M9H77_35278</name>
</gene>
<proteinExistence type="predicted"/>
<accession>A0ACB9ZP99</accession>
<sequence length="210" mass="24325">MTGDKKATWSDNNNRLVVSQLLPVCNALFRLCCSIWMPTTNMTVVLKERAHLLYAYDHQEKAQPVHYDLQENHEAFIMPCYLYGYAWHSIVNGMKHVDLLCLPKEKTMKENENERNWSENDENEADGINKADLPPEVGQPTNDSRSWSHKQSSDRTLLVMIGYPYRRLYLPIVFVCNLIVTRLDLLQTCLELKKEEHSRATNWGLVGAID</sequence>
<protein>
    <submittedName>
        <fullName evidence="1">Uncharacterized protein</fullName>
    </submittedName>
</protein>
<evidence type="ECO:0000313" key="1">
    <source>
        <dbReference type="EMBL" id="KAI5649273.1"/>
    </source>
</evidence>
<evidence type="ECO:0000313" key="2">
    <source>
        <dbReference type="Proteomes" id="UP001060085"/>
    </source>
</evidence>
<dbReference type="Proteomes" id="UP001060085">
    <property type="component" value="Linkage Group LG08"/>
</dbReference>